<feature type="domain" description="Retrotransposon gag" evidence="2">
    <location>
        <begin position="184"/>
        <end position="283"/>
    </location>
</feature>
<name>A0A843T7C3_COLES</name>
<accession>A0A843T7C3</accession>
<dbReference type="Proteomes" id="UP000652761">
    <property type="component" value="Unassembled WGS sequence"/>
</dbReference>
<organism evidence="3 4">
    <name type="scientific">Colocasia esculenta</name>
    <name type="common">Wild taro</name>
    <name type="synonym">Arum esculentum</name>
    <dbReference type="NCBI Taxonomy" id="4460"/>
    <lineage>
        <taxon>Eukaryota</taxon>
        <taxon>Viridiplantae</taxon>
        <taxon>Streptophyta</taxon>
        <taxon>Embryophyta</taxon>
        <taxon>Tracheophyta</taxon>
        <taxon>Spermatophyta</taxon>
        <taxon>Magnoliopsida</taxon>
        <taxon>Liliopsida</taxon>
        <taxon>Araceae</taxon>
        <taxon>Aroideae</taxon>
        <taxon>Colocasieae</taxon>
        <taxon>Colocasia</taxon>
    </lineage>
</organism>
<protein>
    <recommendedName>
        <fullName evidence="2">Retrotransposon gag domain-containing protein</fullName>
    </recommendedName>
</protein>
<evidence type="ECO:0000313" key="3">
    <source>
        <dbReference type="EMBL" id="MQL67998.1"/>
    </source>
</evidence>
<feature type="region of interest" description="Disordered" evidence="1">
    <location>
        <begin position="59"/>
        <end position="93"/>
    </location>
</feature>
<gene>
    <name evidence="3" type="ORF">Taro_000274</name>
</gene>
<dbReference type="AlphaFoldDB" id="A0A843T7C3"/>
<comment type="caution">
    <text evidence="3">The sequence shown here is derived from an EMBL/GenBank/DDBJ whole genome shotgun (WGS) entry which is preliminary data.</text>
</comment>
<feature type="compositionally biased region" description="Polar residues" evidence="1">
    <location>
        <begin position="320"/>
        <end position="338"/>
    </location>
</feature>
<sequence>MWTSDVELNDMGSGRQGLKISTSTSVDVEIFRGDLNDKVDCRLIKINDMFGIRACSMAPRRHPREGVAEQATRQEVGDAPPPQQTQPLPQDAHSGIVPLPPPPPQVAQGLDMTRFLEGMAQFVAQHRDAPVPQGGTGRVLREFLQFQPPQFLGQPDPDAARAWLDAVERTFRSMECVPEERVLLASYQLQAQALTWWSAEWETTFQSRPLRQIPWQEFVVSFERAFCPTYVRTERLYQFLDLQQRDSTVVQYRARFVELGRYAPQIMGDEGLRTQQFVRGLRPELRQVMIVACVTDLDAAYQTAAALEADTLRTRARSAEVQTQVVPSQPHQQQGSVQTTPRTATSYASTSTGTTAKSGSRRKFRRDRRQAEQRQQSVGSVQQPADCPLLPRVPQQQTQSQPRVQQQQQAPVQQRQQTGGSGGSRARGKPLDRVALLDRAGNARFWGLKISTSTSVDVEIFRGDLNDKVDCRLIRINDMVDAESSLGKMAPVGCDLLLLWCSRAAPHNPSKMDRNCIDDQIRGLRIFSGDVHHTTASTSSLRLLLVLWWLLALLRWLELPLVLVVTLCLLRWWCRLPPRVNNFFSIDLRPVPAVPEEEEDDTLPRLTEGCWYGVDLTKPPPCCGWIRDSLSKVVALATANAKVSQRWPAMVHLNSGRNPLMNHSSYLNLLCTIHGLETLMVPLAEWVLPTESLVAAPLLPSLQISDLLLASVGTTMEPGTLSSTTAP</sequence>
<dbReference type="Pfam" id="PF03732">
    <property type="entry name" value="Retrotrans_gag"/>
    <property type="match status" value="1"/>
</dbReference>
<evidence type="ECO:0000259" key="2">
    <source>
        <dbReference type="Pfam" id="PF03732"/>
    </source>
</evidence>
<dbReference type="InterPro" id="IPR005162">
    <property type="entry name" value="Retrotrans_gag_dom"/>
</dbReference>
<feature type="compositionally biased region" description="Basic residues" evidence="1">
    <location>
        <begin position="359"/>
        <end position="368"/>
    </location>
</feature>
<dbReference type="EMBL" id="NMUH01000005">
    <property type="protein sequence ID" value="MQL67998.1"/>
    <property type="molecule type" value="Genomic_DNA"/>
</dbReference>
<dbReference type="PANTHER" id="PTHR34482:SF49">
    <property type="entry name" value="RETROTRANSPOSON GAG DOMAIN-CONTAINING PROTEIN"/>
    <property type="match status" value="1"/>
</dbReference>
<feature type="compositionally biased region" description="Low complexity" evidence="1">
    <location>
        <begin position="392"/>
        <end position="418"/>
    </location>
</feature>
<dbReference type="PANTHER" id="PTHR34482">
    <property type="entry name" value="DNA DAMAGE-INDUCIBLE PROTEIN 1-LIKE"/>
    <property type="match status" value="1"/>
</dbReference>
<evidence type="ECO:0000313" key="4">
    <source>
        <dbReference type="Proteomes" id="UP000652761"/>
    </source>
</evidence>
<evidence type="ECO:0000256" key="1">
    <source>
        <dbReference type="SAM" id="MobiDB-lite"/>
    </source>
</evidence>
<feature type="compositionally biased region" description="Low complexity" evidence="1">
    <location>
        <begin position="339"/>
        <end position="358"/>
    </location>
</feature>
<proteinExistence type="predicted"/>
<feature type="region of interest" description="Disordered" evidence="1">
    <location>
        <begin position="318"/>
        <end position="431"/>
    </location>
</feature>
<reference evidence="3" key="1">
    <citation type="submission" date="2017-07" db="EMBL/GenBank/DDBJ databases">
        <title>Taro Niue Genome Assembly and Annotation.</title>
        <authorList>
            <person name="Atibalentja N."/>
            <person name="Keating K."/>
            <person name="Fields C.J."/>
        </authorList>
    </citation>
    <scope>NUCLEOTIDE SEQUENCE</scope>
    <source>
        <strain evidence="3">Niue_2</strain>
        <tissue evidence="3">Leaf</tissue>
    </source>
</reference>
<keyword evidence="4" id="KW-1185">Reference proteome</keyword>